<organism evidence="3 4">
    <name type="scientific">Nesterenkonia natronophila</name>
    <dbReference type="NCBI Taxonomy" id="2174932"/>
    <lineage>
        <taxon>Bacteria</taxon>
        <taxon>Bacillati</taxon>
        <taxon>Actinomycetota</taxon>
        <taxon>Actinomycetes</taxon>
        <taxon>Micrococcales</taxon>
        <taxon>Micrococcaceae</taxon>
        <taxon>Nesterenkonia</taxon>
    </lineage>
</organism>
<dbReference type="AlphaFoldDB" id="A0A3A4F4K1"/>
<comment type="caution">
    <text evidence="3">The sequence shown here is derived from an EMBL/GenBank/DDBJ whole genome shotgun (WGS) entry which is preliminary data.</text>
</comment>
<feature type="transmembrane region" description="Helical" evidence="1">
    <location>
        <begin position="368"/>
        <end position="386"/>
    </location>
</feature>
<feature type="transmembrane region" description="Helical" evidence="1">
    <location>
        <begin position="18"/>
        <end position="38"/>
    </location>
</feature>
<keyword evidence="1" id="KW-1133">Transmembrane helix</keyword>
<feature type="transmembrane region" description="Helical" evidence="1">
    <location>
        <begin position="328"/>
        <end position="348"/>
    </location>
</feature>
<dbReference type="PANTHER" id="PTHR30590:SF2">
    <property type="entry name" value="INNER MEMBRANE PROTEIN"/>
    <property type="match status" value="1"/>
</dbReference>
<keyword evidence="1" id="KW-0812">Transmembrane</keyword>
<feature type="transmembrane region" description="Helical" evidence="1">
    <location>
        <begin position="50"/>
        <end position="74"/>
    </location>
</feature>
<dbReference type="Proteomes" id="UP000266615">
    <property type="component" value="Unassembled WGS sequence"/>
</dbReference>
<evidence type="ECO:0000259" key="2">
    <source>
        <dbReference type="Pfam" id="PF07786"/>
    </source>
</evidence>
<feature type="transmembrane region" description="Helical" evidence="1">
    <location>
        <begin position="119"/>
        <end position="138"/>
    </location>
</feature>
<sequence length="409" mass="43488">MSSTAPGSRLRSARGERLWGVDAARGLALLGMMAVHVVPSTYPGSGEASWAGLLFSGRSAALFALLAGVGLALLTGGAGKDGAAPEHSNAKAAWFRKVIAVRAAMIIGLGLFVSLLDSGVAVILVHYGVLFILALPFLRMSAKALAFWATGWVTASPVLYWWLQNLLRPETAEPAARLWHSPMIFDLAQPGLLALDLFVTGYYPLVLWPAYLLTGMALGRLKLGNFSTQLRLLLAGLGGAVLTYGVGWMVEAESGVLARMRPYADSDDALQGSLEAGDHFLPLVTDPLWFLIPMPHQGSHLDLLHTISCAVAVLGLMLILVRFLKWPLAPLAGAGSMPLSLYVGHLIILDPFWRLEGAPLTGLVGTDLLLWLVVAALAAGLVKVLLRRRGPLEALTHSISIAAAGPRPR</sequence>
<name>A0A3A4F4K1_9MICC</name>
<protein>
    <submittedName>
        <fullName evidence="3">DUF1624 domain-containing protein</fullName>
    </submittedName>
</protein>
<dbReference type="EMBL" id="QYZP01000001">
    <property type="protein sequence ID" value="RJN33013.1"/>
    <property type="molecule type" value="Genomic_DNA"/>
</dbReference>
<feature type="transmembrane region" description="Helical" evidence="1">
    <location>
        <begin position="145"/>
        <end position="163"/>
    </location>
</feature>
<evidence type="ECO:0000313" key="3">
    <source>
        <dbReference type="EMBL" id="RJN33013.1"/>
    </source>
</evidence>
<dbReference type="RefSeq" id="WP_119902058.1">
    <property type="nucleotide sequence ID" value="NZ_QYZP01000001.1"/>
</dbReference>
<keyword evidence="4" id="KW-1185">Reference proteome</keyword>
<dbReference type="OrthoDB" id="4966979at2"/>
<accession>A0A3A4F4K1</accession>
<feature type="transmembrane region" description="Helical" evidence="1">
    <location>
        <begin position="303"/>
        <end position="321"/>
    </location>
</feature>
<keyword evidence="1" id="KW-0472">Membrane</keyword>
<evidence type="ECO:0000313" key="4">
    <source>
        <dbReference type="Proteomes" id="UP000266615"/>
    </source>
</evidence>
<evidence type="ECO:0000256" key="1">
    <source>
        <dbReference type="SAM" id="Phobius"/>
    </source>
</evidence>
<dbReference type="Pfam" id="PF07786">
    <property type="entry name" value="HGSNAT_cat"/>
    <property type="match status" value="1"/>
</dbReference>
<feature type="transmembrane region" description="Helical" evidence="1">
    <location>
        <begin position="94"/>
        <end position="113"/>
    </location>
</feature>
<feature type="transmembrane region" description="Helical" evidence="1">
    <location>
        <begin position="201"/>
        <end position="218"/>
    </location>
</feature>
<dbReference type="PANTHER" id="PTHR30590">
    <property type="entry name" value="INNER MEMBRANE PROTEIN"/>
    <property type="match status" value="1"/>
</dbReference>
<feature type="domain" description="Heparan-alpha-glucosaminide N-acetyltransferase catalytic" evidence="2">
    <location>
        <begin position="17"/>
        <end position="229"/>
    </location>
</feature>
<reference evidence="3 4" key="1">
    <citation type="submission" date="2018-09" db="EMBL/GenBank/DDBJ databases">
        <title>Nesterenkonia natronophila sp. nov., an alkaliphilic actinobacteriume isolated from a soda lake, and emended description of the genus Nesterenkonia.</title>
        <authorList>
            <person name="Menes R.J."/>
            <person name="Iriarte A."/>
        </authorList>
    </citation>
    <scope>NUCLEOTIDE SEQUENCE [LARGE SCALE GENOMIC DNA]</scope>
    <source>
        <strain evidence="3 4">M8</strain>
    </source>
</reference>
<proteinExistence type="predicted"/>
<dbReference type="InterPro" id="IPR012429">
    <property type="entry name" value="HGSNAT_cat"/>
</dbReference>
<dbReference type="InterPro" id="IPR052529">
    <property type="entry name" value="Bact_Transport_Assoc"/>
</dbReference>
<feature type="transmembrane region" description="Helical" evidence="1">
    <location>
        <begin position="230"/>
        <end position="250"/>
    </location>
</feature>
<gene>
    <name evidence="3" type="ORF">D3250_04195</name>
</gene>